<proteinExistence type="predicted"/>
<keyword evidence="1" id="KW-1133">Transmembrane helix</keyword>
<protein>
    <submittedName>
        <fullName evidence="2">Uncharacterized protein</fullName>
    </submittedName>
</protein>
<dbReference type="EMBL" id="KY684103">
    <property type="protein sequence ID" value="ARF10284.1"/>
    <property type="molecule type" value="Genomic_DNA"/>
</dbReference>
<name>A0A1V0SF66_9VIRU</name>
<feature type="transmembrane region" description="Helical" evidence="1">
    <location>
        <begin position="989"/>
        <end position="1014"/>
    </location>
</feature>
<evidence type="ECO:0000313" key="2">
    <source>
        <dbReference type="EMBL" id="ARF10284.1"/>
    </source>
</evidence>
<keyword evidence="1" id="KW-0812">Transmembrane</keyword>
<evidence type="ECO:0000256" key="1">
    <source>
        <dbReference type="SAM" id="Phobius"/>
    </source>
</evidence>
<accession>A0A1V0SF66</accession>
<reference evidence="2" key="1">
    <citation type="journal article" date="2017" name="Science">
        <title>Giant viruses with an expanded complement of translation system components.</title>
        <authorList>
            <person name="Schulz F."/>
            <person name="Yutin N."/>
            <person name="Ivanova N.N."/>
            <person name="Ortega D.R."/>
            <person name="Lee T.K."/>
            <person name="Vierheilig J."/>
            <person name="Daims H."/>
            <person name="Horn M."/>
            <person name="Wagner M."/>
            <person name="Jensen G.J."/>
            <person name="Kyrpides N.C."/>
            <person name="Koonin E.V."/>
            <person name="Woyke T."/>
        </authorList>
    </citation>
    <scope>NUCLEOTIDE SEQUENCE</scope>
    <source>
        <strain evidence="2">HKV1</strain>
    </source>
</reference>
<gene>
    <name evidence="2" type="ORF">Hokovirus_1_163</name>
</gene>
<organism evidence="2">
    <name type="scientific">Hokovirus HKV1</name>
    <dbReference type="NCBI Taxonomy" id="1977638"/>
    <lineage>
        <taxon>Viruses</taxon>
        <taxon>Varidnaviria</taxon>
        <taxon>Bamfordvirae</taxon>
        <taxon>Nucleocytoviricota</taxon>
        <taxon>Megaviricetes</taxon>
        <taxon>Imitervirales</taxon>
        <taxon>Mimiviridae</taxon>
        <taxon>Klosneuvirinae</taxon>
        <taxon>Hokovirus</taxon>
    </lineage>
</organism>
<sequence length="1209" mass="143710">MNQTKDIIKNYYPKSNKYFILYNDILDQDIKMNRYEATKYKKLLKYQVSDDYFYTKIYPRDYKNMEILPLQIMENNVNKIHYFPRIVLKTFINNITETLNILEPYYNKYPNGIVIDKPKLRDLFKMHNQNQFIAEDYKYIYQVDKTLINSFDNILQVANIFYDKTFINKYKIRNVFIPCNNLKDYKPSILLNLTDEYINKNSIGSTLILDIDYFIKYLTHLENTNIIGKNTIGKTIINLFNRIYNNNILTTLELEYDLEYKPTYGFKKNHIDMLINVINEYYLHYLNVSKYSKKIAKLDIKDAESCMNIRNKFNNILEKDILNGYINNNIDINRLYNKFKKMYDILSACHFKLQGLDSFQDKNMKNYKYDNCENRSFTPPDEPKSLMLNTCDTILKEFKLVNDDKLNDTLKRHINNKISELKESGNYANPGNFASLPQYEWSEEDMQRFKAYEYNLIYMPEWIKYVLDNDFDSANNYKQVILGKVYNRTFLDFNVGCNIIFSSRPFVQSEYMSMIAWSVPVNKVTIACLMKKDMIFPFRIIELVPAIIKYPKLAPNEEYNIYIGSILSRFEELQRVEHQMVYLNYDNNGLRFTNNKNSASYHYSVSDSSFSVTYIELTMLMYLEQDLGIKPYFYKIKNTNLNSDPSVLVSRYSPEEIINKYNALGFNGLEIINTLEQVTLKRDEYKNFYYETINTSQNTMQNKNYHSQNNDRLNYKKHNLKGGDKGSNIINQLTRNKVKNILEHQNISNNETLIMTNIYDNINITYKWDVIFSYQNKLINNKIFSYKKYQKHINKLAILNNKFGSQMGKMCNLMSKFLFIKMYSRDINYFYIKNGEGNFLTQNITKNVNDYEKNILKLLDTYNLHSILKYNINDMLSFVFYMWFDDYNIFSSEENVALLSKNCKILDGLMFYNKHHSSIKNIDFYLFTYSVHENIIKENTTYLNDNNINYTVIEKPVILLEPIKNKKYSVLIIDYILYIGKLNNYRSNVYMYGLISCLNYLFNTLIIGGTLILYMPIISSLMGFHFISYLSSLFDEIIFSSRVDNCIPSLMIVILKNYKGTLNINEFDNLVTEIKKYNLDDGYNYRATNIKEIKKLGLEIENKKTNQSEKYLTNIVSPINTESLDYLYNAYKTFTNQIFIKQYKFLKNIELLYNNINNPEYISLHILNSLNYAIAIAIKYDLELNDDLKKARAKENYIYNISKYDLDFK</sequence>
<keyword evidence="1" id="KW-0472">Membrane</keyword>